<feature type="signal peptide" evidence="1">
    <location>
        <begin position="1"/>
        <end position="31"/>
    </location>
</feature>
<sequence length="415" mass="43870">MARPTTYLQIFVATLLMSVFFLALGSAPAEAKSCGGKGQKPCPIWHSGPVCNPGLGDINDKCTPCGRAGQRSCPAMTKGPQCEKGLEKHNGKCVRCGGKDQIACSWLQPGRRCGKGLGKFGDYCRPCGKDNQKACPKMEQGAPCEQGLREVDDRCVACGGKGQRICRIIDKGPACKDGLEINLLTQKCQPEEPGAREKTLQRYEQNKADIGRRQTRLTQALATVSENPPPGELPSSGDNTVQDTLDGIFIGADDQARRDMMKRYLENDDVMVVTLMTGGSGSIIVGYGYSSGWAMKARGGPGQPFNSNASAYECRAIKTHVATGGLSAGFSGTVEIGEWNGDFDLVNGKSNGVQAMATVLAAGWGAGAHFGKDGGASGATVINGGSAGAELTPIEYVHGWTTVEDEETNCDEISW</sequence>
<evidence type="ECO:0000313" key="2">
    <source>
        <dbReference type="EMBL" id="MFC6035333.1"/>
    </source>
</evidence>
<evidence type="ECO:0000256" key="1">
    <source>
        <dbReference type="SAM" id="SignalP"/>
    </source>
</evidence>
<accession>A0ABW1KXF3</accession>
<keyword evidence="1" id="KW-0732">Signal</keyword>
<name>A0ABW1KXF3_9PROT</name>
<reference evidence="2 3" key="1">
    <citation type="submission" date="2024-09" db="EMBL/GenBank/DDBJ databases">
        <authorList>
            <person name="Zhang Z.-H."/>
        </authorList>
    </citation>
    <scope>NUCLEOTIDE SEQUENCE [LARGE SCALE GENOMIC DNA]</scope>
    <source>
        <strain evidence="2 3">HHTR114</strain>
    </source>
</reference>
<dbReference type="EMBL" id="JBHPON010000001">
    <property type="protein sequence ID" value="MFC6035333.1"/>
    <property type="molecule type" value="Genomic_DNA"/>
</dbReference>
<organism evidence="2 3">
    <name type="scientific">Hyphococcus aureus</name>
    <dbReference type="NCBI Taxonomy" id="2666033"/>
    <lineage>
        <taxon>Bacteria</taxon>
        <taxon>Pseudomonadati</taxon>
        <taxon>Pseudomonadota</taxon>
        <taxon>Alphaproteobacteria</taxon>
        <taxon>Parvularculales</taxon>
        <taxon>Parvularculaceae</taxon>
        <taxon>Hyphococcus</taxon>
    </lineage>
</organism>
<gene>
    <name evidence="2" type="ORF">ACFMB1_07240</name>
</gene>
<proteinExistence type="predicted"/>
<keyword evidence="3" id="KW-1185">Reference proteome</keyword>
<dbReference type="RefSeq" id="WP_379879344.1">
    <property type="nucleotide sequence ID" value="NZ_JBHPON010000001.1"/>
</dbReference>
<evidence type="ECO:0000313" key="3">
    <source>
        <dbReference type="Proteomes" id="UP001596116"/>
    </source>
</evidence>
<dbReference type="Proteomes" id="UP001596116">
    <property type="component" value="Unassembled WGS sequence"/>
</dbReference>
<comment type="caution">
    <text evidence="2">The sequence shown here is derived from an EMBL/GenBank/DDBJ whole genome shotgun (WGS) entry which is preliminary data.</text>
</comment>
<feature type="chain" id="PRO_5046125038" evidence="1">
    <location>
        <begin position="32"/>
        <end position="415"/>
    </location>
</feature>
<protein>
    <submittedName>
        <fullName evidence="2">Uncharacterized protein</fullName>
    </submittedName>
</protein>